<dbReference type="AlphaFoldDB" id="A0ABD2W2Z1"/>
<feature type="compositionally biased region" description="Basic and acidic residues" evidence="1">
    <location>
        <begin position="1"/>
        <end position="17"/>
    </location>
</feature>
<feature type="region of interest" description="Disordered" evidence="1">
    <location>
        <begin position="1"/>
        <end position="24"/>
    </location>
</feature>
<feature type="compositionally biased region" description="Low complexity" evidence="1">
    <location>
        <begin position="168"/>
        <end position="180"/>
    </location>
</feature>
<sequence>MSSIEKLTDADVDKLEREDDASDYSSVIFLSEDEEETNDTTNENYLSLTVDDSLRDNSMRDNSMRDAAVVQQVVVEEEIVTTNVSRGNKTTPAAPAAVDFNFAPVRVVEVATKSTQTEEADFATSQESSVSTVVVPRRLRSSIGQIINSESRHHSSPANSTIVHNFKLPNNPTQNLTQNNASNSQITEKDSSEERSQSVRRTWKETRTYKNNRVEPYKNQSRRNYHRNHDDNDSWKKNYYRNPYNQNYRRRNNFCGNNYYYNKYGEWVCDRYNPNQYYGYNSYNNRSNHSLGVYTKGFKNRLFNNFVTFMNNVFSYDPYTYYDRY</sequence>
<gene>
    <name evidence="2" type="ORF">TKK_017785</name>
</gene>
<comment type="caution">
    <text evidence="2">The sequence shown here is derived from an EMBL/GenBank/DDBJ whole genome shotgun (WGS) entry which is preliminary data.</text>
</comment>
<feature type="region of interest" description="Disordered" evidence="1">
    <location>
        <begin position="146"/>
        <end position="239"/>
    </location>
</feature>
<protein>
    <submittedName>
        <fullName evidence="2">Uncharacterized protein</fullName>
    </submittedName>
</protein>
<evidence type="ECO:0000313" key="3">
    <source>
        <dbReference type="Proteomes" id="UP001627154"/>
    </source>
</evidence>
<feature type="compositionally biased region" description="Basic and acidic residues" evidence="1">
    <location>
        <begin position="227"/>
        <end position="236"/>
    </location>
</feature>
<dbReference type="EMBL" id="JBJJXI010000143">
    <property type="protein sequence ID" value="KAL3386862.1"/>
    <property type="molecule type" value="Genomic_DNA"/>
</dbReference>
<evidence type="ECO:0000256" key="1">
    <source>
        <dbReference type="SAM" id="MobiDB-lite"/>
    </source>
</evidence>
<accession>A0ABD2W2Z1</accession>
<proteinExistence type="predicted"/>
<name>A0ABD2W2Z1_9HYME</name>
<dbReference type="Proteomes" id="UP001627154">
    <property type="component" value="Unassembled WGS sequence"/>
</dbReference>
<evidence type="ECO:0000313" key="2">
    <source>
        <dbReference type="EMBL" id="KAL3386862.1"/>
    </source>
</evidence>
<feature type="compositionally biased region" description="Basic and acidic residues" evidence="1">
    <location>
        <begin position="187"/>
        <end position="216"/>
    </location>
</feature>
<keyword evidence="3" id="KW-1185">Reference proteome</keyword>
<organism evidence="2 3">
    <name type="scientific">Trichogramma kaykai</name>
    <dbReference type="NCBI Taxonomy" id="54128"/>
    <lineage>
        <taxon>Eukaryota</taxon>
        <taxon>Metazoa</taxon>
        <taxon>Ecdysozoa</taxon>
        <taxon>Arthropoda</taxon>
        <taxon>Hexapoda</taxon>
        <taxon>Insecta</taxon>
        <taxon>Pterygota</taxon>
        <taxon>Neoptera</taxon>
        <taxon>Endopterygota</taxon>
        <taxon>Hymenoptera</taxon>
        <taxon>Apocrita</taxon>
        <taxon>Proctotrupomorpha</taxon>
        <taxon>Chalcidoidea</taxon>
        <taxon>Trichogrammatidae</taxon>
        <taxon>Trichogramma</taxon>
    </lineage>
</organism>
<reference evidence="2 3" key="1">
    <citation type="journal article" date="2024" name="bioRxiv">
        <title>A reference genome for Trichogramma kaykai: A tiny desert-dwelling parasitoid wasp with competing sex-ratio distorters.</title>
        <authorList>
            <person name="Culotta J."/>
            <person name="Lindsey A.R."/>
        </authorList>
    </citation>
    <scope>NUCLEOTIDE SEQUENCE [LARGE SCALE GENOMIC DNA]</scope>
    <source>
        <strain evidence="2 3">KSX58</strain>
    </source>
</reference>